<dbReference type="EMBL" id="BNJG01000001">
    <property type="protein sequence ID" value="GHO54543.1"/>
    <property type="molecule type" value="Genomic_DNA"/>
</dbReference>
<comment type="caution">
    <text evidence="2">The sequence shown here is derived from an EMBL/GenBank/DDBJ whole genome shotgun (WGS) entry which is preliminary data.</text>
</comment>
<proteinExistence type="predicted"/>
<dbReference type="Proteomes" id="UP000654345">
    <property type="component" value="Unassembled WGS sequence"/>
</dbReference>
<name>A0ABQ3UPD3_9CHLR</name>
<reference evidence="2 3" key="1">
    <citation type="journal article" date="2021" name="Int. J. Syst. Evol. Microbiol.">
        <title>Reticulibacter mediterranei gen. nov., sp. nov., within the new family Reticulibacteraceae fam. nov., and Ktedonospora formicarum gen. nov., sp. nov., Ktedonobacter robiniae sp. nov., Dictyobacter formicarum sp. nov. and Dictyobacter arantiisoli sp. nov., belonging to the class Ktedonobacteria.</title>
        <authorList>
            <person name="Yabe S."/>
            <person name="Zheng Y."/>
            <person name="Wang C.M."/>
            <person name="Sakai Y."/>
            <person name="Abe K."/>
            <person name="Yokota A."/>
            <person name="Donadio S."/>
            <person name="Cavaletti L."/>
            <person name="Monciardini P."/>
        </authorList>
    </citation>
    <scope>NUCLEOTIDE SEQUENCE [LARGE SCALE GENOMIC DNA]</scope>
    <source>
        <strain evidence="2 3">SOSP1-30</strain>
    </source>
</reference>
<protein>
    <submittedName>
        <fullName evidence="2">Uncharacterized protein</fullName>
    </submittedName>
</protein>
<evidence type="ECO:0000256" key="1">
    <source>
        <dbReference type="SAM" id="MobiDB-lite"/>
    </source>
</evidence>
<evidence type="ECO:0000313" key="2">
    <source>
        <dbReference type="EMBL" id="GHO54543.1"/>
    </source>
</evidence>
<evidence type="ECO:0000313" key="3">
    <source>
        <dbReference type="Proteomes" id="UP000654345"/>
    </source>
</evidence>
<feature type="compositionally biased region" description="Basic and acidic residues" evidence="1">
    <location>
        <begin position="1"/>
        <end position="11"/>
    </location>
</feature>
<feature type="region of interest" description="Disordered" evidence="1">
    <location>
        <begin position="1"/>
        <end position="41"/>
    </location>
</feature>
<accession>A0ABQ3UPD3</accession>
<organism evidence="2 3">
    <name type="scientific">Ktedonobacter robiniae</name>
    <dbReference type="NCBI Taxonomy" id="2778365"/>
    <lineage>
        <taxon>Bacteria</taxon>
        <taxon>Bacillati</taxon>
        <taxon>Chloroflexota</taxon>
        <taxon>Ktedonobacteria</taxon>
        <taxon>Ktedonobacterales</taxon>
        <taxon>Ktedonobacteraceae</taxon>
        <taxon>Ktedonobacter</taxon>
    </lineage>
</organism>
<gene>
    <name evidence="2" type="ORF">KSB_30180</name>
</gene>
<keyword evidence="3" id="KW-1185">Reference proteome</keyword>
<sequence length="85" mass="9538">MREKDRSRDGAHAAAHSHGSARTKKNIGQGGRIKRQGQAGTFWYVPIQRGENKKETSNESGVINEENKWNEKPSFSLPFLALSQE</sequence>